<keyword evidence="4" id="KW-0833">Ubl conjugation pathway</keyword>
<dbReference type="InterPro" id="IPR008401">
    <property type="entry name" value="Apc13"/>
</dbReference>
<dbReference type="AlphaFoldDB" id="A0A6A6NPL9"/>
<reference evidence="7" key="1">
    <citation type="journal article" date="2020" name="Stud. Mycol.">
        <title>101 Dothideomycetes genomes: a test case for predicting lifestyles and emergence of pathogens.</title>
        <authorList>
            <person name="Haridas S."/>
            <person name="Albert R."/>
            <person name="Binder M."/>
            <person name="Bloem J."/>
            <person name="Labutti K."/>
            <person name="Salamov A."/>
            <person name="Andreopoulos B."/>
            <person name="Baker S."/>
            <person name="Barry K."/>
            <person name="Bills G."/>
            <person name="Bluhm B."/>
            <person name="Cannon C."/>
            <person name="Castanera R."/>
            <person name="Culley D."/>
            <person name="Daum C."/>
            <person name="Ezra D."/>
            <person name="Gonzalez J."/>
            <person name="Henrissat B."/>
            <person name="Kuo A."/>
            <person name="Liang C."/>
            <person name="Lipzen A."/>
            <person name="Lutzoni F."/>
            <person name="Magnuson J."/>
            <person name="Mondo S."/>
            <person name="Nolan M."/>
            <person name="Ohm R."/>
            <person name="Pangilinan J."/>
            <person name="Park H.-J."/>
            <person name="Ramirez L."/>
            <person name="Alfaro M."/>
            <person name="Sun H."/>
            <person name="Tritt A."/>
            <person name="Yoshinaga Y."/>
            <person name="Zwiers L.-H."/>
            <person name="Turgeon B."/>
            <person name="Goodwin S."/>
            <person name="Spatafora J."/>
            <person name="Crous P."/>
            <person name="Grigoriev I."/>
        </authorList>
    </citation>
    <scope>NUCLEOTIDE SEQUENCE</scope>
    <source>
        <strain evidence="7">ATCC 16933</strain>
    </source>
</reference>
<dbReference type="EMBL" id="MU001699">
    <property type="protein sequence ID" value="KAF2453243.1"/>
    <property type="molecule type" value="Genomic_DNA"/>
</dbReference>
<name>A0A6A6NPL9_9PEZI</name>
<evidence type="ECO:0000256" key="5">
    <source>
        <dbReference type="ARBA" id="ARBA00023306"/>
    </source>
</evidence>
<keyword evidence="2" id="KW-0132">Cell division</keyword>
<feature type="region of interest" description="Disordered" evidence="6">
    <location>
        <begin position="113"/>
        <end position="162"/>
    </location>
</feature>
<evidence type="ECO:0000313" key="8">
    <source>
        <dbReference type="Proteomes" id="UP000799766"/>
    </source>
</evidence>
<gene>
    <name evidence="7" type="ORF">BDY21DRAFT_367250</name>
</gene>
<dbReference type="Pfam" id="PF05839">
    <property type="entry name" value="Apc13p"/>
    <property type="match status" value="1"/>
</dbReference>
<sequence length="190" mass="19164">MPSPDTHHTYLHHHRSSHADLLEDFTRSALRAPNQADDDIFVPPHLLPPNPEDEDDVVPDMHAAFGIQRATARAREPAWRDLGVDELVRPAGAGAAGAAGGVAGANGAGAGPRDPLAGGSASAGAGESTAAAGAGTGGGAIVGGSGVMLQRMGSDRGEGADSYRGAAVVTRLRATAAASARRQGGRTWPR</sequence>
<feature type="compositionally biased region" description="Gly residues" evidence="6">
    <location>
        <begin position="134"/>
        <end position="146"/>
    </location>
</feature>
<dbReference type="Proteomes" id="UP000799766">
    <property type="component" value="Unassembled WGS sequence"/>
</dbReference>
<evidence type="ECO:0000313" key="7">
    <source>
        <dbReference type="EMBL" id="KAF2453243.1"/>
    </source>
</evidence>
<dbReference type="OrthoDB" id="2351920at2759"/>
<keyword evidence="3" id="KW-0498">Mitosis</keyword>
<organism evidence="7 8">
    <name type="scientific">Lineolata rhizophorae</name>
    <dbReference type="NCBI Taxonomy" id="578093"/>
    <lineage>
        <taxon>Eukaryota</taxon>
        <taxon>Fungi</taxon>
        <taxon>Dikarya</taxon>
        <taxon>Ascomycota</taxon>
        <taxon>Pezizomycotina</taxon>
        <taxon>Dothideomycetes</taxon>
        <taxon>Dothideomycetes incertae sedis</taxon>
        <taxon>Lineolatales</taxon>
        <taxon>Lineolataceae</taxon>
        <taxon>Lineolata</taxon>
    </lineage>
</organism>
<dbReference type="GO" id="GO:0051301">
    <property type="term" value="P:cell division"/>
    <property type="evidence" value="ECO:0007669"/>
    <property type="project" value="UniProtKB-KW"/>
</dbReference>
<dbReference type="PANTHER" id="PTHR28526:SF1">
    <property type="entry name" value="ANAPHASE-PROMOTING COMPLEX SUBUNIT 13"/>
    <property type="match status" value="1"/>
</dbReference>
<evidence type="ECO:0000256" key="2">
    <source>
        <dbReference type="ARBA" id="ARBA00022618"/>
    </source>
</evidence>
<keyword evidence="5" id="KW-0131">Cell cycle</keyword>
<evidence type="ECO:0000256" key="3">
    <source>
        <dbReference type="ARBA" id="ARBA00022776"/>
    </source>
</evidence>
<keyword evidence="8" id="KW-1185">Reference proteome</keyword>
<protein>
    <submittedName>
        <fullName evidence="7">Apc13p protein-domain-containing protein</fullName>
    </submittedName>
</protein>
<comment type="similarity">
    <text evidence="1">Belongs to the APC13 family.</text>
</comment>
<feature type="compositionally biased region" description="Low complexity" evidence="6">
    <location>
        <begin position="117"/>
        <end position="133"/>
    </location>
</feature>
<evidence type="ECO:0000256" key="6">
    <source>
        <dbReference type="SAM" id="MobiDB-lite"/>
    </source>
</evidence>
<dbReference type="GO" id="GO:0005680">
    <property type="term" value="C:anaphase-promoting complex"/>
    <property type="evidence" value="ECO:0007669"/>
    <property type="project" value="InterPro"/>
</dbReference>
<evidence type="ECO:0000256" key="4">
    <source>
        <dbReference type="ARBA" id="ARBA00022786"/>
    </source>
</evidence>
<evidence type="ECO:0000256" key="1">
    <source>
        <dbReference type="ARBA" id="ARBA00006940"/>
    </source>
</evidence>
<dbReference type="PANTHER" id="PTHR28526">
    <property type="entry name" value="ANAPHASE-PROMOTING COMPLEX SUBUNIT 13"/>
    <property type="match status" value="1"/>
</dbReference>
<accession>A0A6A6NPL9</accession>
<proteinExistence type="inferred from homology"/>